<sequence length="2020" mass="231391">MSTSQKEEPSLLIEFESVDTDKVGSKIDQNIILKSVDTELGDFVQTESNMDKNFETNKTDEQEEQKTSEAIGGARPRKYTDKGKEFSEEQITKSYDGLKRLSEKIIRLISDNETFETIRLRYGNWMQEYEQFHIQHRIHFDKLNALEQEDYMKIHTTRDTFLMNSQFKIQEYLNANPVKVQASVHGRSVRSAGSSSVSSKRLEVEEKRIELEAKRQAMKRKRELEMAKTALQLDEDELQMQTEIAVADAKAKIYDKFEKGEIDHVETPKVKLENVELKSKPLQSTVQPAIETAILDPMAKVFQPVKKKSDILKETSKLDFVNLPSVNMIKNNIKLPKENVHESYGPTQSDDITSAPIQNSAINTNSSVETAFQSMVQHLRKPTPEIRKFSGNPLEYRKFLRQFESKVVLNCEQDDEKMNYLEQLTFGEAHKVVSSYSHLPGDRAYKASMRHLEERYGDTDVMASAFIKKALDWPNIKSGDIQSLDEFALFLVECQYGTESMEAGSVLEYSENIKRLMSKLPFHMHDRWRNVVFRVKDSHRTVKFNDFVNFVKAEAKKATDPTYGNIAMNYSNSRNTNQQRQHGQKVSNVCDVAKNAPTEMRCSYCEGTHALDKCKRLTARPREDRIAYLKSKGYCFGCLKKGHMSNKCNRRLKCSICARLHPTILHIDNQINKQSSSQQEPSVKKDDPQIPTNHEGTQPVVVSSISSDKGAGDVNCAMAIIPVRVKLNNRSQSVETYAFFDSGSSITFCSQKLMQQLGANGKKTQITISTMGNTQTINTCAINGLQVSSLSMEHMVDLPKVYTKENLPVSKEHIPTQREIKKWTHLESVDIPEIDADIGIMIGNNVPDAYTPFNVCTGPSGSPHATKTRLGWILWNVIRDSSSFEVNRVHMQNEGCDETQLNLLMQSINLDFPERMTEDKRENSIDDKIFMQQVESSIHLENQHYCIALPFRDQDVVFPNNSVQGIKRLNGLRHKFAKNDNFKQQYCDFMSKIIEKGYAEPVPTEDVDRNDGKVWYLPHHGVYHAKKQDKIRVVFDCSVKYMGISLNSQLLQGPNLANNLLGVLIRFRQDKIAVLGDIESMFYQVKVPVEDRDFLRFYWWENGNVDTEPKEYRMTVHLFGATSSPSCSNYALQNTAKENKDRFDSLVIDTLTKNMYVDDCLSSTDTEESAISLIKNVTELCKEGGFNMTKWTSNSQNVVQSIPEKDCARNIEEWNCGDDSLTDRALGVYWYIKDDKLGFHINIKEKPSTRRGILSIVSSIYDPIGIVSPFVLTAKSILQGLCKKEIGWDEEIPNTELSSWNKWLSQLKGLENIKIDRCYKPQHFKAIVSYQLHCFADASDKGYGCVFYIRLVDEEGSIQCSFLLGKSRVAPLKSMTIPRMELTAATSAVRLGNMIIREIEYSFDDIYYYSDSMSVLRYIANSKTRFHTFVANRLAVIHESTKVNQWHYIGTKENPADLASRGATIEQYNRNPQWLRGPDFLWDKDIKFPQCTEDTSFIGNDPEVKKPVAVCTVQSFEGMERLISYFSNWERLVTIAARFVLAANHFRNAKDSIKIDGNGKMSMKMSDTLTTSIVECAERSLISYVQHKHLSEDIQTLEKKCPLKISSKLSKLDPFVDKDGLLRVGGRLERSDISYESKHPIILPKDSPISRLIIENIHRSIGHLGKNSILAVLRQKYWILGANSIIKGLVSRCVRCKKYQGTCAKQKMANLPKERLQADDPPFTRIGIDFFGPFEVKQGRSVVKRYGVIFTCLTIRAIHLELAYSLDTDSCINAIRRFISRRGVPVFIRTDNGTNFVGSERELGEEIKRWNFNQIQEFMIQKRIQWEFNPPSASHFGGVWERLIRSVRKVFYSVMHEQNIRLTDEGLMTLFCEVESILNGRPITEASDSITDLNVLTPNHLILQRPGESFPPGVFSKTDSYVRRRWRQIQYLADLFWTRWRKEYLPLLQRRTKWTKPTRNMQVGDIVLISDNAPRNSWNMARVIELIKDKDNVVRIVKVKTANSVLMRPIAKLCLLVESD</sequence>
<reference evidence="4" key="1">
    <citation type="submission" date="2021-03" db="EMBL/GenBank/DDBJ databases">
        <authorList>
            <person name="Bekaert M."/>
        </authorList>
    </citation>
    <scope>NUCLEOTIDE SEQUENCE</scope>
</reference>
<dbReference type="SUPFAM" id="SSF56672">
    <property type="entry name" value="DNA/RNA polymerases"/>
    <property type="match status" value="1"/>
</dbReference>
<name>A0A8S3RDD6_MYTED</name>
<evidence type="ECO:0000259" key="3">
    <source>
        <dbReference type="PROSITE" id="PS50994"/>
    </source>
</evidence>
<dbReference type="PROSITE" id="PS50994">
    <property type="entry name" value="INTEGRASE"/>
    <property type="match status" value="1"/>
</dbReference>
<feature type="compositionally biased region" description="Polar residues" evidence="2">
    <location>
        <begin position="690"/>
        <end position="699"/>
    </location>
</feature>
<proteinExistence type="predicted"/>
<dbReference type="InterPro" id="IPR040676">
    <property type="entry name" value="DUF5641"/>
</dbReference>
<gene>
    <name evidence="4" type="ORF">MEDL_19043</name>
</gene>
<dbReference type="InterPro" id="IPR001584">
    <property type="entry name" value="Integrase_cat-core"/>
</dbReference>
<dbReference type="PANTHER" id="PTHR47331:SF1">
    <property type="entry name" value="GAG-LIKE PROTEIN"/>
    <property type="match status" value="1"/>
</dbReference>
<dbReference type="Proteomes" id="UP000683360">
    <property type="component" value="Unassembled WGS sequence"/>
</dbReference>
<dbReference type="Gene3D" id="1.10.340.70">
    <property type="match status" value="1"/>
</dbReference>
<protein>
    <recommendedName>
        <fullName evidence="3">Integrase catalytic domain-containing protein</fullName>
    </recommendedName>
</protein>
<feature type="compositionally biased region" description="Basic and acidic residues" evidence="2">
    <location>
        <begin position="49"/>
        <end position="67"/>
    </location>
</feature>
<dbReference type="Pfam" id="PF00078">
    <property type="entry name" value="RVT_1"/>
    <property type="match status" value="1"/>
</dbReference>
<feature type="compositionally biased region" description="Polar residues" evidence="2">
    <location>
        <begin position="672"/>
        <end position="681"/>
    </location>
</feature>
<dbReference type="Pfam" id="PF05380">
    <property type="entry name" value="Peptidase_A17"/>
    <property type="match status" value="1"/>
</dbReference>
<dbReference type="InterPro" id="IPR021109">
    <property type="entry name" value="Peptidase_aspartic_dom_sf"/>
</dbReference>
<keyword evidence="5" id="KW-1185">Reference proteome</keyword>
<organism evidence="4 5">
    <name type="scientific">Mytilus edulis</name>
    <name type="common">Blue mussel</name>
    <dbReference type="NCBI Taxonomy" id="6550"/>
    <lineage>
        <taxon>Eukaryota</taxon>
        <taxon>Metazoa</taxon>
        <taxon>Spiralia</taxon>
        <taxon>Lophotrochozoa</taxon>
        <taxon>Mollusca</taxon>
        <taxon>Bivalvia</taxon>
        <taxon>Autobranchia</taxon>
        <taxon>Pteriomorphia</taxon>
        <taxon>Mytilida</taxon>
        <taxon>Mytiloidea</taxon>
        <taxon>Mytilidae</taxon>
        <taxon>Mytilinae</taxon>
        <taxon>Mytilus</taxon>
    </lineage>
</organism>
<dbReference type="InterPro" id="IPR008042">
    <property type="entry name" value="Retrotrans_Pao"/>
</dbReference>
<dbReference type="Gene3D" id="3.30.420.10">
    <property type="entry name" value="Ribonuclease H-like superfamily/Ribonuclease H"/>
    <property type="match status" value="1"/>
</dbReference>
<evidence type="ECO:0000256" key="2">
    <source>
        <dbReference type="SAM" id="MobiDB-lite"/>
    </source>
</evidence>
<dbReference type="SUPFAM" id="SSF53098">
    <property type="entry name" value="Ribonuclease H-like"/>
    <property type="match status" value="1"/>
</dbReference>
<feature type="region of interest" description="Disordered" evidence="2">
    <location>
        <begin position="46"/>
        <end position="85"/>
    </location>
</feature>
<accession>A0A8S3RDD6</accession>
<dbReference type="PANTHER" id="PTHR47331">
    <property type="entry name" value="PHD-TYPE DOMAIN-CONTAINING PROTEIN"/>
    <property type="match status" value="1"/>
</dbReference>
<keyword evidence="1" id="KW-0175">Coiled coil</keyword>
<evidence type="ECO:0000313" key="5">
    <source>
        <dbReference type="Proteomes" id="UP000683360"/>
    </source>
</evidence>
<dbReference type="InterPro" id="IPR012337">
    <property type="entry name" value="RNaseH-like_sf"/>
</dbReference>
<dbReference type="InterPro" id="IPR036397">
    <property type="entry name" value="RNaseH_sf"/>
</dbReference>
<comment type="caution">
    <text evidence="4">The sequence shown here is derived from an EMBL/GenBank/DDBJ whole genome shotgun (WGS) entry which is preliminary data.</text>
</comment>
<feature type="region of interest" description="Disordered" evidence="2">
    <location>
        <begin position="672"/>
        <end position="699"/>
    </location>
</feature>
<dbReference type="InterPro" id="IPR043502">
    <property type="entry name" value="DNA/RNA_pol_sf"/>
</dbReference>
<dbReference type="Pfam" id="PF03564">
    <property type="entry name" value="DUF1759"/>
    <property type="match status" value="1"/>
</dbReference>
<evidence type="ECO:0000313" key="4">
    <source>
        <dbReference type="EMBL" id="CAG2204600.1"/>
    </source>
</evidence>
<dbReference type="Pfam" id="PF17921">
    <property type="entry name" value="Integrase_H2C2"/>
    <property type="match status" value="1"/>
</dbReference>
<dbReference type="Pfam" id="PF18701">
    <property type="entry name" value="DUF5641"/>
    <property type="match status" value="1"/>
</dbReference>
<dbReference type="InterPro" id="IPR041588">
    <property type="entry name" value="Integrase_H2C2"/>
</dbReference>
<feature type="domain" description="Integrase catalytic" evidence="3">
    <location>
        <begin position="1717"/>
        <end position="1906"/>
    </location>
</feature>
<dbReference type="EMBL" id="CAJPWZ010000970">
    <property type="protein sequence ID" value="CAG2204600.1"/>
    <property type="molecule type" value="Genomic_DNA"/>
</dbReference>
<dbReference type="OrthoDB" id="10054042at2759"/>
<feature type="coiled-coil region" evidence="1">
    <location>
        <begin position="201"/>
        <end position="241"/>
    </location>
</feature>
<dbReference type="GO" id="GO:0015074">
    <property type="term" value="P:DNA integration"/>
    <property type="evidence" value="ECO:0007669"/>
    <property type="project" value="InterPro"/>
</dbReference>
<dbReference type="InterPro" id="IPR000477">
    <property type="entry name" value="RT_dom"/>
</dbReference>
<evidence type="ECO:0000256" key="1">
    <source>
        <dbReference type="SAM" id="Coils"/>
    </source>
</evidence>
<dbReference type="CDD" id="cd01644">
    <property type="entry name" value="RT_pepA17"/>
    <property type="match status" value="1"/>
</dbReference>
<dbReference type="InterPro" id="IPR005312">
    <property type="entry name" value="DUF1759"/>
</dbReference>
<dbReference type="GO" id="GO:0003676">
    <property type="term" value="F:nucleic acid binding"/>
    <property type="evidence" value="ECO:0007669"/>
    <property type="project" value="InterPro"/>
</dbReference>
<dbReference type="Gene3D" id="2.40.70.10">
    <property type="entry name" value="Acid Proteases"/>
    <property type="match status" value="1"/>
</dbReference>